<reference evidence="2 3" key="1">
    <citation type="journal article" date="2023" name="Sci. Data">
        <title>Genome assembly of the Korean intertidal mud-creeper Batillaria attramentaria.</title>
        <authorList>
            <person name="Patra A.K."/>
            <person name="Ho P.T."/>
            <person name="Jun S."/>
            <person name="Lee S.J."/>
            <person name="Kim Y."/>
            <person name="Won Y.J."/>
        </authorList>
    </citation>
    <scope>NUCLEOTIDE SEQUENCE [LARGE SCALE GENOMIC DNA]</scope>
    <source>
        <strain evidence="2">Wonlab-2016</strain>
    </source>
</reference>
<evidence type="ECO:0000256" key="1">
    <source>
        <dbReference type="SAM" id="SignalP"/>
    </source>
</evidence>
<feature type="chain" id="PRO_5044883861" evidence="1">
    <location>
        <begin position="25"/>
        <end position="116"/>
    </location>
</feature>
<keyword evidence="1" id="KW-0732">Signal</keyword>
<name>A0ABD0LWI0_9CAEN</name>
<protein>
    <submittedName>
        <fullName evidence="2">Uncharacterized protein</fullName>
    </submittedName>
</protein>
<gene>
    <name evidence="2" type="ORF">BaRGS_00004686</name>
</gene>
<evidence type="ECO:0000313" key="2">
    <source>
        <dbReference type="EMBL" id="KAK7503954.1"/>
    </source>
</evidence>
<sequence length="116" mass="11950">MDTSSAMSLLIATLMFQLFTLAPGQGVNCLSGDLCAGTEIICQVVRTKYCCVSGDYTVTTNVTKSARGDELLVMCQCVSTPGKVETACGAISSAAVVAASCVTVFLTFVVGSTMRG</sequence>
<feature type="signal peptide" evidence="1">
    <location>
        <begin position="1"/>
        <end position="24"/>
    </location>
</feature>
<dbReference type="EMBL" id="JACVVK020000017">
    <property type="protein sequence ID" value="KAK7503954.1"/>
    <property type="molecule type" value="Genomic_DNA"/>
</dbReference>
<dbReference type="AlphaFoldDB" id="A0ABD0LWI0"/>
<organism evidence="2 3">
    <name type="scientific">Batillaria attramentaria</name>
    <dbReference type="NCBI Taxonomy" id="370345"/>
    <lineage>
        <taxon>Eukaryota</taxon>
        <taxon>Metazoa</taxon>
        <taxon>Spiralia</taxon>
        <taxon>Lophotrochozoa</taxon>
        <taxon>Mollusca</taxon>
        <taxon>Gastropoda</taxon>
        <taxon>Caenogastropoda</taxon>
        <taxon>Sorbeoconcha</taxon>
        <taxon>Cerithioidea</taxon>
        <taxon>Batillariidae</taxon>
        <taxon>Batillaria</taxon>
    </lineage>
</organism>
<dbReference type="Proteomes" id="UP001519460">
    <property type="component" value="Unassembled WGS sequence"/>
</dbReference>
<proteinExistence type="predicted"/>
<accession>A0ABD0LWI0</accession>
<evidence type="ECO:0000313" key="3">
    <source>
        <dbReference type="Proteomes" id="UP001519460"/>
    </source>
</evidence>
<keyword evidence="3" id="KW-1185">Reference proteome</keyword>
<comment type="caution">
    <text evidence="2">The sequence shown here is derived from an EMBL/GenBank/DDBJ whole genome shotgun (WGS) entry which is preliminary data.</text>
</comment>